<gene>
    <name evidence="2" type="ORF">Acr_13g0014430</name>
</gene>
<accession>A0A7J0FN76</accession>
<feature type="compositionally biased region" description="Basic and acidic residues" evidence="1">
    <location>
        <begin position="21"/>
        <end position="32"/>
    </location>
</feature>
<keyword evidence="2" id="KW-0689">Ribosomal protein</keyword>
<organism evidence="2 3">
    <name type="scientific">Actinidia rufa</name>
    <dbReference type="NCBI Taxonomy" id="165716"/>
    <lineage>
        <taxon>Eukaryota</taxon>
        <taxon>Viridiplantae</taxon>
        <taxon>Streptophyta</taxon>
        <taxon>Embryophyta</taxon>
        <taxon>Tracheophyta</taxon>
        <taxon>Spermatophyta</taxon>
        <taxon>Magnoliopsida</taxon>
        <taxon>eudicotyledons</taxon>
        <taxon>Gunneridae</taxon>
        <taxon>Pentapetalae</taxon>
        <taxon>asterids</taxon>
        <taxon>Ericales</taxon>
        <taxon>Actinidiaceae</taxon>
        <taxon>Actinidia</taxon>
    </lineage>
</organism>
<dbReference type="EMBL" id="BJWL01000013">
    <property type="protein sequence ID" value="GFZ00044.1"/>
    <property type="molecule type" value="Genomic_DNA"/>
</dbReference>
<feature type="compositionally biased region" description="Low complexity" evidence="1">
    <location>
        <begin position="52"/>
        <end position="75"/>
    </location>
</feature>
<evidence type="ECO:0000256" key="1">
    <source>
        <dbReference type="SAM" id="MobiDB-lite"/>
    </source>
</evidence>
<feature type="region of interest" description="Disordered" evidence="1">
    <location>
        <begin position="1"/>
        <end position="91"/>
    </location>
</feature>
<keyword evidence="3" id="KW-1185">Reference proteome</keyword>
<dbReference type="AlphaFoldDB" id="A0A7J0FN76"/>
<name>A0A7J0FN76_9ERIC</name>
<evidence type="ECO:0000313" key="2">
    <source>
        <dbReference type="EMBL" id="GFZ00044.1"/>
    </source>
</evidence>
<evidence type="ECO:0000313" key="3">
    <source>
        <dbReference type="Proteomes" id="UP000585474"/>
    </source>
</evidence>
<reference evidence="2 3" key="1">
    <citation type="submission" date="2019-07" db="EMBL/GenBank/DDBJ databases">
        <title>De Novo Assembly of kiwifruit Actinidia rufa.</title>
        <authorList>
            <person name="Sugita-Konishi S."/>
            <person name="Sato K."/>
            <person name="Mori E."/>
            <person name="Abe Y."/>
            <person name="Kisaki G."/>
            <person name="Hamano K."/>
            <person name="Suezawa K."/>
            <person name="Otani M."/>
            <person name="Fukuda T."/>
            <person name="Manabe T."/>
            <person name="Gomi K."/>
            <person name="Tabuchi M."/>
            <person name="Akimitsu K."/>
            <person name="Kataoka I."/>
        </authorList>
    </citation>
    <scope>NUCLEOTIDE SEQUENCE [LARGE SCALE GENOMIC DNA]</scope>
    <source>
        <strain evidence="3">cv. Fuchu</strain>
    </source>
</reference>
<sequence>MAGDQSEGALREPGAGAGGHAAEDAVQRHRAADQAGAAAPHQELREARARSQRISSASSGPRTLLASSSPSSSRKSGNRRRASNSQLARSCSMVRVILPMPRLKRLHGVKEQIFWPTGLD</sequence>
<keyword evidence="2" id="KW-0687">Ribonucleoprotein</keyword>
<proteinExistence type="predicted"/>
<dbReference type="Proteomes" id="UP000585474">
    <property type="component" value="Unassembled WGS sequence"/>
</dbReference>
<dbReference type="GO" id="GO:0005840">
    <property type="term" value="C:ribosome"/>
    <property type="evidence" value="ECO:0007669"/>
    <property type="project" value="UniProtKB-KW"/>
</dbReference>
<comment type="caution">
    <text evidence="2">The sequence shown here is derived from an EMBL/GenBank/DDBJ whole genome shotgun (WGS) entry which is preliminary data.</text>
</comment>
<protein>
    <submittedName>
        <fullName evidence="2">Ribosomal protein S21 family protein</fullName>
    </submittedName>
</protein>